<proteinExistence type="predicted"/>
<dbReference type="Proteomes" id="UP000765509">
    <property type="component" value="Unassembled WGS sequence"/>
</dbReference>
<dbReference type="OrthoDB" id="3353471at2759"/>
<evidence type="ECO:0000313" key="3">
    <source>
        <dbReference type="Proteomes" id="UP000765509"/>
    </source>
</evidence>
<dbReference type="PANTHER" id="PTHR10492">
    <property type="match status" value="1"/>
</dbReference>
<comment type="caution">
    <text evidence="2">The sequence shown here is derived from an EMBL/GenBank/DDBJ whole genome shotgun (WGS) entry which is preliminary data.</text>
</comment>
<name>A0A9Q3FLA9_9BASI</name>
<feature type="domain" description="DNA helicase Pif1-like 2B" evidence="1">
    <location>
        <begin position="179"/>
        <end position="223"/>
    </location>
</feature>
<dbReference type="Pfam" id="PF21530">
    <property type="entry name" value="Pif1_2B_dom"/>
    <property type="match status" value="1"/>
</dbReference>
<keyword evidence="3" id="KW-1185">Reference proteome</keyword>
<evidence type="ECO:0000259" key="1">
    <source>
        <dbReference type="Pfam" id="PF21530"/>
    </source>
</evidence>
<dbReference type="SUPFAM" id="SSF52540">
    <property type="entry name" value="P-loop containing nucleoside triphosphate hydrolases"/>
    <property type="match status" value="1"/>
</dbReference>
<dbReference type="PANTHER" id="PTHR10492:SF57">
    <property type="entry name" value="ATP-DEPENDENT DNA HELICASE"/>
    <property type="match status" value="1"/>
</dbReference>
<dbReference type="InterPro" id="IPR049163">
    <property type="entry name" value="Pif1-like_2B_dom"/>
</dbReference>
<evidence type="ECO:0000313" key="2">
    <source>
        <dbReference type="EMBL" id="MBW0542296.1"/>
    </source>
</evidence>
<dbReference type="InterPro" id="IPR027417">
    <property type="entry name" value="P-loop_NTPase"/>
</dbReference>
<accession>A0A9Q3FLA9</accession>
<organism evidence="2 3">
    <name type="scientific">Austropuccinia psidii MF-1</name>
    <dbReference type="NCBI Taxonomy" id="1389203"/>
    <lineage>
        <taxon>Eukaryota</taxon>
        <taxon>Fungi</taxon>
        <taxon>Dikarya</taxon>
        <taxon>Basidiomycota</taxon>
        <taxon>Pucciniomycotina</taxon>
        <taxon>Pucciniomycetes</taxon>
        <taxon>Pucciniales</taxon>
        <taxon>Sphaerophragmiaceae</taxon>
        <taxon>Austropuccinia</taxon>
    </lineage>
</organism>
<reference evidence="2" key="1">
    <citation type="submission" date="2021-03" db="EMBL/GenBank/DDBJ databases">
        <title>Draft genome sequence of rust myrtle Austropuccinia psidii MF-1, a brazilian biotype.</title>
        <authorList>
            <person name="Quecine M.C."/>
            <person name="Pachon D.M.R."/>
            <person name="Bonatelli M.L."/>
            <person name="Correr F.H."/>
            <person name="Franceschini L.M."/>
            <person name="Leite T.F."/>
            <person name="Margarido G.R.A."/>
            <person name="Almeida C.A."/>
            <person name="Ferrarezi J.A."/>
            <person name="Labate C.A."/>
        </authorList>
    </citation>
    <scope>NUCLEOTIDE SEQUENCE</scope>
    <source>
        <strain evidence="2">MF-1</strain>
    </source>
</reference>
<dbReference type="AlphaFoldDB" id="A0A9Q3FLA9"/>
<sequence length="310" mass="34588">MTYFATLKTVDGKRLRTFCLSAGQLWFLSSDNYYSASLMDAGTWMTETLRENLCLLDCDSNPLNSEFAVWLLLIGKGAHQDKDAIRVSLKKVNNISHPSEERSISKVKKSVNEDINNIISQNRPWDSCQYFKERGIISPLNANITKINTSLPSSAPGLKHNSTSFDKMAEDSPQAVSEEVLKSINPPGFPGHFLELKKGIPVMLICNLNVAKGLVNGTCMLVQNIKWHVLKCLIMTGARKGIQDLIPKITLNLEDDEELRSNFTRYELSVNVAFAITINNSQGQPLAIVGVYLQTHVFAHGQLYVTLLRT</sequence>
<gene>
    <name evidence="2" type="ORF">O181_082011</name>
</gene>
<dbReference type="EMBL" id="AVOT02047022">
    <property type="protein sequence ID" value="MBW0542296.1"/>
    <property type="molecule type" value="Genomic_DNA"/>
</dbReference>
<protein>
    <recommendedName>
        <fullName evidence="1">DNA helicase Pif1-like 2B domain-containing protein</fullName>
    </recommendedName>
</protein>